<proteinExistence type="predicted"/>
<protein>
    <submittedName>
        <fullName evidence="2">Uncharacterized protein</fullName>
    </submittedName>
</protein>
<comment type="caution">
    <text evidence="2">The sequence shown here is derived from an EMBL/GenBank/DDBJ whole genome shotgun (WGS) entry which is preliminary data.</text>
</comment>
<reference evidence="2 3" key="1">
    <citation type="submission" date="2023-09" db="EMBL/GenBank/DDBJ databases">
        <title>Genomes of two closely related lineages of the louse Polyplax serrata with different host specificities.</title>
        <authorList>
            <person name="Martinu J."/>
            <person name="Tarabai H."/>
            <person name="Stefka J."/>
            <person name="Hypsa V."/>
        </authorList>
    </citation>
    <scope>NUCLEOTIDE SEQUENCE [LARGE SCALE GENOMIC DNA]</scope>
    <source>
        <strain evidence="2">98ZLc_SE</strain>
    </source>
</reference>
<feature type="region of interest" description="Disordered" evidence="1">
    <location>
        <begin position="118"/>
        <end position="143"/>
    </location>
</feature>
<keyword evidence="3" id="KW-1185">Reference proteome</keyword>
<evidence type="ECO:0000313" key="3">
    <source>
        <dbReference type="Proteomes" id="UP001359485"/>
    </source>
</evidence>
<evidence type="ECO:0000256" key="1">
    <source>
        <dbReference type="SAM" id="MobiDB-lite"/>
    </source>
</evidence>
<dbReference type="Proteomes" id="UP001359485">
    <property type="component" value="Unassembled WGS sequence"/>
</dbReference>
<feature type="compositionally biased region" description="Polar residues" evidence="1">
    <location>
        <begin position="132"/>
        <end position="143"/>
    </location>
</feature>
<evidence type="ECO:0000313" key="2">
    <source>
        <dbReference type="EMBL" id="KAK6621897.1"/>
    </source>
</evidence>
<gene>
    <name evidence="2" type="ORF">RUM44_001704</name>
</gene>
<organism evidence="2 3">
    <name type="scientific">Polyplax serrata</name>
    <name type="common">Common mouse louse</name>
    <dbReference type="NCBI Taxonomy" id="468196"/>
    <lineage>
        <taxon>Eukaryota</taxon>
        <taxon>Metazoa</taxon>
        <taxon>Ecdysozoa</taxon>
        <taxon>Arthropoda</taxon>
        <taxon>Hexapoda</taxon>
        <taxon>Insecta</taxon>
        <taxon>Pterygota</taxon>
        <taxon>Neoptera</taxon>
        <taxon>Paraneoptera</taxon>
        <taxon>Psocodea</taxon>
        <taxon>Troctomorpha</taxon>
        <taxon>Phthiraptera</taxon>
        <taxon>Anoplura</taxon>
        <taxon>Polyplacidae</taxon>
        <taxon>Polyplax</taxon>
    </lineage>
</organism>
<name>A0ABR1AKT5_POLSC</name>
<accession>A0ABR1AKT5</accession>
<sequence length="143" mass="15695">MAVPAGAASIRFIAPVVRATAEKLALKKFPSHSETGQIAQCVYRCWWPFAIVEFMKLTKSVFLTRRIFFRAKLENWTFSQSIPGDISVIFCSRPPTHPVVDWAGLPQNPFDGQAVAGISQRSDAGAGEKLASQLSTRPTSTAR</sequence>
<dbReference type="EMBL" id="JAWJWF010000047">
    <property type="protein sequence ID" value="KAK6621897.1"/>
    <property type="molecule type" value="Genomic_DNA"/>
</dbReference>